<gene>
    <name evidence="1" type="ORF">T265_13844</name>
</gene>
<evidence type="ECO:0000313" key="1">
    <source>
        <dbReference type="EMBL" id="KER27121.1"/>
    </source>
</evidence>
<proteinExistence type="predicted"/>
<dbReference type="CTD" id="20328011"/>
<evidence type="ECO:0000313" key="2">
    <source>
        <dbReference type="Proteomes" id="UP000054324"/>
    </source>
</evidence>
<organism evidence="1 2">
    <name type="scientific">Opisthorchis viverrini</name>
    <name type="common">Southeast Asian liver fluke</name>
    <dbReference type="NCBI Taxonomy" id="6198"/>
    <lineage>
        <taxon>Eukaryota</taxon>
        <taxon>Metazoa</taxon>
        <taxon>Spiralia</taxon>
        <taxon>Lophotrochozoa</taxon>
        <taxon>Platyhelminthes</taxon>
        <taxon>Trematoda</taxon>
        <taxon>Digenea</taxon>
        <taxon>Opisthorchiida</taxon>
        <taxon>Opisthorchiata</taxon>
        <taxon>Opisthorchiidae</taxon>
        <taxon>Opisthorchis</taxon>
    </lineage>
</organism>
<keyword evidence="2" id="KW-1185">Reference proteome</keyword>
<name>A0A074ZJF7_OPIVI</name>
<dbReference type="Proteomes" id="UP000054324">
    <property type="component" value="Unassembled WGS sequence"/>
</dbReference>
<dbReference type="RefSeq" id="XP_009169121.1">
    <property type="nucleotide sequence ID" value="XM_009170857.1"/>
</dbReference>
<dbReference type="EMBL" id="KL596730">
    <property type="protein sequence ID" value="KER27121.1"/>
    <property type="molecule type" value="Genomic_DNA"/>
</dbReference>
<accession>A0A074ZJF7</accession>
<sequence length="62" mass="6925">MTLDNACIKHGSPRQLIERCRQCRGCIRLVNKCLYILLTSPPVASCPTARTLAKTLERKLGL</sequence>
<dbReference type="GeneID" id="20328011"/>
<reference evidence="1 2" key="1">
    <citation type="submission" date="2013-11" db="EMBL/GenBank/DDBJ databases">
        <title>Opisthorchis viverrini - life in the bile duct.</title>
        <authorList>
            <person name="Young N.D."/>
            <person name="Nagarajan N."/>
            <person name="Lin S.J."/>
            <person name="Korhonen P.K."/>
            <person name="Jex A.R."/>
            <person name="Hall R.S."/>
            <person name="Safavi-Hemami H."/>
            <person name="Kaewkong W."/>
            <person name="Bertrand D."/>
            <person name="Gao S."/>
            <person name="Seet Q."/>
            <person name="Wongkham S."/>
            <person name="Teh B.T."/>
            <person name="Wongkham C."/>
            <person name="Intapan P.M."/>
            <person name="Maleewong W."/>
            <person name="Yang X."/>
            <person name="Hu M."/>
            <person name="Wang Z."/>
            <person name="Hofmann A."/>
            <person name="Sternberg P.W."/>
            <person name="Tan P."/>
            <person name="Wang J."/>
            <person name="Gasser R.B."/>
        </authorList>
    </citation>
    <scope>NUCLEOTIDE SEQUENCE [LARGE SCALE GENOMIC DNA]</scope>
</reference>
<dbReference type="AlphaFoldDB" id="A0A074ZJF7"/>
<protein>
    <submittedName>
        <fullName evidence="1">Uncharacterized protein</fullName>
    </submittedName>
</protein>
<dbReference type="OrthoDB" id="6224314at2759"/>
<dbReference type="KEGG" id="ovi:T265_13844"/>